<dbReference type="InterPro" id="IPR028055">
    <property type="entry name" value="YidC/Oxa/ALB_C"/>
</dbReference>
<accession>X0YK90</accession>
<dbReference type="GO" id="GO:0005886">
    <property type="term" value="C:plasma membrane"/>
    <property type="evidence" value="ECO:0007669"/>
    <property type="project" value="UniProtKB-SubCell"/>
</dbReference>
<proteinExistence type="predicted"/>
<protein>
    <recommendedName>
        <fullName evidence="11">Membrane insertase YidC/Oxa/ALB C-terminal domain-containing protein</fullName>
    </recommendedName>
</protein>
<dbReference type="NCBIfam" id="TIGR03592">
    <property type="entry name" value="yidC_oxa1_cterm"/>
    <property type="match status" value="1"/>
</dbReference>
<feature type="transmembrane region" description="Helical" evidence="10">
    <location>
        <begin position="202"/>
        <end position="226"/>
    </location>
</feature>
<dbReference type="GO" id="GO:0032977">
    <property type="term" value="F:membrane insertase activity"/>
    <property type="evidence" value="ECO:0007669"/>
    <property type="project" value="InterPro"/>
</dbReference>
<keyword evidence="3" id="KW-1003">Cell membrane</keyword>
<gene>
    <name evidence="12" type="ORF">S01H4_03287</name>
</gene>
<keyword evidence="4 10" id="KW-0812">Transmembrane</keyword>
<dbReference type="InterPro" id="IPR001708">
    <property type="entry name" value="YidC/ALB3/OXA1/COX18"/>
</dbReference>
<keyword evidence="7 10" id="KW-0472">Membrane</keyword>
<evidence type="ECO:0000256" key="2">
    <source>
        <dbReference type="ARBA" id="ARBA00022448"/>
    </source>
</evidence>
<keyword evidence="9" id="KW-0175">Coiled coil</keyword>
<name>X0YK90_9ZZZZ</name>
<dbReference type="InterPro" id="IPR047196">
    <property type="entry name" value="YidC_ALB_C"/>
</dbReference>
<evidence type="ECO:0000256" key="7">
    <source>
        <dbReference type="ARBA" id="ARBA00023136"/>
    </source>
</evidence>
<dbReference type="Pfam" id="PF02096">
    <property type="entry name" value="60KD_IMP"/>
    <property type="match status" value="1"/>
</dbReference>
<feature type="transmembrane region" description="Helical" evidence="10">
    <location>
        <begin position="30"/>
        <end position="50"/>
    </location>
</feature>
<feature type="domain" description="Membrane insertase YidC/Oxa/ALB C-terminal" evidence="11">
    <location>
        <begin position="30"/>
        <end position="241"/>
    </location>
</feature>
<feature type="transmembrane region" description="Helical" evidence="10">
    <location>
        <begin position="174"/>
        <end position="190"/>
    </location>
</feature>
<evidence type="ECO:0000256" key="9">
    <source>
        <dbReference type="SAM" id="Coils"/>
    </source>
</evidence>
<organism evidence="12">
    <name type="scientific">marine sediment metagenome</name>
    <dbReference type="NCBI Taxonomy" id="412755"/>
    <lineage>
        <taxon>unclassified sequences</taxon>
        <taxon>metagenomes</taxon>
        <taxon>ecological metagenomes</taxon>
    </lineage>
</organism>
<evidence type="ECO:0000256" key="6">
    <source>
        <dbReference type="ARBA" id="ARBA00022989"/>
    </source>
</evidence>
<feature type="coiled-coil region" evidence="9">
    <location>
        <begin position="59"/>
        <end position="86"/>
    </location>
</feature>
<sequence>MEQIFQLLRPIQNVLEYIVVFLYKNIVSNYGIVIILLTVIVRIVLIPLTISQTKSMAKMQKLQPELKELQKKYKDDKKKLQQETMEFYKKNNVNPLAGCLPLLLQMPVFFALFQALRNPSEIVTNILGNFTIDGVANGIKTGLAGFLRAGEFTIMGAANPNYNFLWMNLNEKDPYYILVILMVATMFLTTRMTTTDPKQSKIMYIMPVVFGFISFQFPSGILVYWVTSNIWGIGQQWSVNKIVTKEKVKEELSQKDKILEGEQELSEEEKKLIRRKIKKKKKKKK</sequence>
<evidence type="ECO:0000256" key="10">
    <source>
        <dbReference type="SAM" id="Phobius"/>
    </source>
</evidence>
<dbReference type="PANTHER" id="PTHR12428:SF65">
    <property type="entry name" value="CYTOCHROME C OXIDASE ASSEMBLY PROTEIN COX18, MITOCHONDRIAL"/>
    <property type="match status" value="1"/>
</dbReference>
<evidence type="ECO:0000256" key="4">
    <source>
        <dbReference type="ARBA" id="ARBA00022692"/>
    </source>
</evidence>
<dbReference type="EMBL" id="BART01000794">
    <property type="protein sequence ID" value="GAG56549.1"/>
    <property type="molecule type" value="Genomic_DNA"/>
</dbReference>
<dbReference type="GO" id="GO:0051205">
    <property type="term" value="P:protein insertion into membrane"/>
    <property type="evidence" value="ECO:0007669"/>
    <property type="project" value="TreeGrafter"/>
</dbReference>
<evidence type="ECO:0000259" key="11">
    <source>
        <dbReference type="Pfam" id="PF02096"/>
    </source>
</evidence>
<dbReference type="GO" id="GO:0015031">
    <property type="term" value="P:protein transport"/>
    <property type="evidence" value="ECO:0007669"/>
    <property type="project" value="UniProtKB-KW"/>
</dbReference>
<keyword evidence="5" id="KW-0653">Protein transport</keyword>
<evidence type="ECO:0000313" key="12">
    <source>
        <dbReference type="EMBL" id="GAG56549.1"/>
    </source>
</evidence>
<evidence type="ECO:0000256" key="3">
    <source>
        <dbReference type="ARBA" id="ARBA00022475"/>
    </source>
</evidence>
<keyword evidence="8" id="KW-0143">Chaperone</keyword>
<evidence type="ECO:0000256" key="8">
    <source>
        <dbReference type="ARBA" id="ARBA00023186"/>
    </source>
</evidence>
<reference evidence="12" key="1">
    <citation type="journal article" date="2014" name="Front. Microbiol.">
        <title>High frequency of phylogenetically diverse reductive dehalogenase-homologous genes in deep subseafloor sedimentary metagenomes.</title>
        <authorList>
            <person name="Kawai M."/>
            <person name="Futagami T."/>
            <person name="Toyoda A."/>
            <person name="Takaki Y."/>
            <person name="Nishi S."/>
            <person name="Hori S."/>
            <person name="Arai W."/>
            <person name="Tsubouchi T."/>
            <person name="Morono Y."/>
            <person name="Uchiyama I."/>
            <person name="Ito T."/>
            <person name="Fujiyama A."/>
            <person name="Inagaki F."/>
            <person name="Takami H."/>
        </authorList>
    </citation>
    <scope>NUCLEOTIDE SEQUENCE</scope>
    <source>
        <strain evidence="12">Expedition CK06-06</strain>
    </source>
</reference>
<evidence type="ECO:0000256" key="1">
    <source>
        <dbReference type="ARBA" id="ARBA00004651"/>
    </source>
</evidence>
<evidence type="ECO:0000256" key="5">
    <source>
        <dbReference type="ARBA" id="ARBA00022927"/>
    </source>
</evidence>
<dbReference type="PRINTS" id="PR01900">
    <property type="entry name" value="YIDCPROTEIN"/>
</dbReference>
<keyword evidence="6 10" id="KW-1133">Transmembrane helix</keyword>
<keyword evidence="2" id="KW-0813">Transport</keyword>
<dbReference type="AlphaFoldDB" id="X0YK90"/>
<dbReference type="CDD" id="cd20070">
    <property type="entry name" value="5TM_YidC_Alb3"/>
    <property type="match status" value="1"/>
</dbReference>
<comment type="caution">
    <text evidence="12">The sequence shown here is derived from an EMBL/GenBank/DDBJ whole genome shotgun (WGS) entry which is preliminary data.</text>
</comment>
<dbReference type="PANTHER" id="PTHR12428">
    <property type="entry name" value="OXA1"/>
    <property type="match status" value="1"/>
</dbReference>
<comment type="subcellular location">
    <subcellularLocation>
        <location evidence="1">Cell membrane</location>
        <topology evidence="1">Multi-pass membrane protein</topology>
    </subcellularLocation>
</comment>